<protein>
    <submittedName>
        <fullName evidence="2">Proteasome subunit beta</fullName>
    </submittedName>
</protein>
<name>A0AC34QZZ9_9BILA</name>
<organism evidence="1 2">
    <name type="scientific">Panagrolaimus sp. JU765</name>
    <dbReference type="NCBI Taxonomy" id="591449"/>
    <lineage>
        <taxon>Eukaryota</taxon>
        <taxon>Metazoa</taxon>
        <taxon>Ecdysozoa</taxon>
        <taxon>Nematoda</taxon>
        <taxon>Chromadorea</taxon>
        <taxon>Rhabditida</taxon>
        <taxon>Tylenchina</taxon>
        <taxon>Panagrolaimomorpha</taxon>
        <taxon>Panagrolaimoidea</taxon>
        <taxon>Panagrolaimidae</taxon>
        <taxon>Panagrolaimus</taxon>
    </lineage>
</organism>
<dbReference type="Proteomes" id="UP000887576">
    <property type="component" value="Unplaced"/>
</dbReference>
<dbReference type="WBParaSite" id="JU765_v2.g20752.t1">
    <property type="protein sequence ID" value="JU765_v2.g20752.t1"/>
    <property type="gene ID" value="JU765_v2.g20752"/>
</dbReference>
<accession>A0AC34QZZ9</accession>
<sequence>MDNLDNPLQHTLNPTCTGTSLFALIYKGGVAIASDRVCSYGKTARYKHIGRQYKVNENTVVAFGGDHADFQWLQNVIERKEQDLKCYDLNAKLTPKGLHAYLTSLLYYRRCQMNPVWNTLIVIGMQPEPTYDNLQPFIGVVNPRGVAYSTKHVATGLGAMLLHQNMETDARSKNYQLSRAEAVELLRKCIEVQIYRDCTADNEFDMTTVEKDGVKIEKPGTVIGNWESANYNCQYE</sequence>
<evidence type="ECO:0000313" key="1">
    <source>
        <dbReference type="Proteomes" id="UP000887576"/>
    </source>
</evidence>
<reference evidence="2" key="1">
    <citation type="submission" date="2022-11" db="UniProtKB">
        <authorList>
            <consortium name="WormBaseParasite"/>
        </authorList>
    </citation>
    <scope>IDENTIFICATION</scope>
</reference>
<proteinExistence type="predicted"/>
<evidence type="ECO:0000313" key="2">
    <source>
        <dbReference type="WBParaSite" id="JU765_v2.g20752.t1"/>
    </source>
</evidence>